<keyword evidence="2" id="KW-1185">Reference proteome</keyword>
<gene>
    <name evidence="1" type="ORF">QBC37DRAFT_423701</name>
</gene>
<name>A0AAN6Y844_9PEZI</name>
<proteinExistence type="predicted"/>
<evidence type="ECO:0000313" key="2">
    <source>
        <dbReference type="Proteomes" id="UP001301769"/>
    </source>
</evidence>
<dbReference type="AlphaFoldDB" id="A0AAN6Y844"/>
<comment type="caution">
    <text evidence="1">The sequence shown here is derived from an EMBL/GenBank/DDBJ whole genome shotgun (WGS) entry which is preliminary data.</text>
</comment>
<protein>
    <submittedName>
        <fullName evidence="1">Uncharacterized protein</fullName>
    </submittedName>
</protein>
<dbReference type="EMBL" id="MU858115">
    <property type="protein sequence ID" value="KAK4213080.1"/>
    <property type="molecule type" value="Genomic_DNA"/>
</dbReference>
<reference evidence="1" key="2">
    <citation type="submission" date="2023-05" db="EMBL/GenBank/DDBJ databases">
        <authorList>
            <consortium name="Lawrence Berkeley National Laboratory"/>
            <person name="Steindorff A."/>
            <person name="Hensen N."/>
            <person name="Bonometti L."/>
            <person name="Westerberg I."/>
            <person name="Brannstrom I.O."/>
            <person name="Guillou S."/>
            <person name="Cros-Aarteil S."/>
            <person name="Calhoun S."/>
            <person name="Haridas S."/>
            <person name="Kuo A."/>
            <person name="Mondo S."/>
            <person name="Pangilinan J."/>
            <person name="Riley R."/>
            <person name="Labutti K."/>
            <person name="Andreopoulos B."/>
            <person name="Lipzen A."/>
            <person name="Chen C."/>
            <person name="Yanf M."/>
            <person name="Daum C."/>
            <person name="Ng V."/>
            <person name="Clum A."/>
            <person name="Ohm R."/>
            <person name="Martin F."/>
            <person name="Silar P."/>
            <person name="Natvig D."/>
            <person name="Lalanne C."/>
            <person name="Gautier V."/>
            <person name="Ament-Velasquez S.L."/>
            <person name="Kruys A."/>
            <person name="Hutchinson M.I."/>
            <person name="Powell A.J."/>
            <person name="Barry K."/>
            <person name="Miller A.N."/>
            <person name="Grigoriev I.V."/>
            <person name="Debuchy R."/>
            <person name="Gladieux P."/>
            <person name="Thoren M.H."/>
            <person name="Johannesson H."/>
        </authorList>
    </citation>
    <scope>NUCLEOTIDE SEQUENCE</scope>
    <source>
        <strain evidence="1">PSN293</strain>
    </source>
</reference>
<evidence type="ECO:0000313" key="1">
    <source>
        <dbReference type="EMBL" id="KAK4213080.1"/>
    </source>
</evidence>
<sequence length="304" mass="32661">MILILGETCSSDQYEVGGHVGRRSRRCQDAFENKVPEKQVISKSIKTERRSPQGQTIYHSASIQHANQASKQLYTFTTHSASKLNQVTNLPATMLFQRISAAALLAYLNTVGAAPVPAADVNPGADIGPLYSLTALIGEQEAQPNVKRDDLAPLYSLTALVGPPQKRDAADLGPLYSLTALVGPENAEKVKRGDPAPLYSLTALVSPPQKREAADLGPLYSLTALVGPPDMEIEKRDIAPLYSLTALVGPPAKRTPDAGDLAPLYVHNTLRVTGDDKEEASVNDDRTDNLAPLYSLTDLIGKQE</sequence>
<reference evidence="1" key="1">
    <citation type="journal article" date="2023" name="Mol. Phylogenet. Evol.">
        <title>Genome-scale phylogeny and comparative genomics of the fungal order Sordariales.</title>
        <authorList>
            <person name="Hensen N."/>
            <person name="Bonometti L."/>
            <person name="Westerberg I."/>
            <person name="Brannstrom I.O."/>
            <person name="Guillou S."/>
            <person name="Cros-Aarteil S."/>
            <person name="Calhoun S."/>
            <person name="Haridas S."/>
            <person name="Kuo A."/>
            <person name="Mondo S."/>
            <person name="Pangilinan J."/>
            <person name="Riley R."/>
            <person name="LaButti K."/>
            <person name="Andreopoulos B."/>
            <person name="Lipzen A."/>
            <person name="Chen C."/>
            <person name="Yan M."/>
            <person name="Daum C."/>
            <person name="Ng V."/>
            <person name="Clum A."/>
            <person name="Steindorff A."/>
            <person name="Ohm R.A."/>
            <person name="Martin F."/>
            <person name="Silar P."/>
            <person name="Natvig D.O."/>
            <person name="Lalanne C."/>
            <person name="Gautier V."/>
            <person name="Ament-Velasquez S.L."/>
            <person name="Kruys A."/>
            <person name="Hutchinson M.I."/>
            <person name="Powell A.J."/>
            <person name="Barry K."/>
            <person name="Miller A.N."/>
            <person name="Grigoriev I.V."/>
            <person name="Debuchy R."/>
            <person name="Gladieux P."/>
            <person name="Hiltunen Thoren M."/>
            <person name="Johannesson H."/>
        </authorList>
    </citation>
    <scope>NUCLEOTIDE SEQUENCE</scope>
    <source>
        <strain evidence="1">PSN293</strain>
    </source>
</reference>
<dbReference type="Proteomes" id="UP001301769">
    <property type="component" value="Unassembled WGS sequence"/>
</dbReference>
<organism evidence="1 2">
    <name type="scientific">Rhypophila decipiens</name>
    <dbReference type="NCBI Taxonomy" id="261697"/>
    <lineage>
        <taxon>Eukaryota</taxon>
        <taxon>Fungi</taxon>
        <taxon>Dikarya</taxon>
        <taxon>Ascomycota</taxon>
        <taxon>Pezizomycotina</taxon>
        <taxon>Sordariomycetes</taxon>
        <taxon>Sordariomycetidae</taxon>
        <taxon>Sordariales</taxon>
        <taxon>Naviculisporaceae</taxon>
        <taxon>Rhypophila</taxon>
    </lineage>
</organism>
<accession>A0AAN6Y844</accession>